<dbReference type="EMBL" id="JAUSXK010000001">
    <property type="protein sequence ID" value="MDQ0644866.1"/>
    <property type="molecule type" value="Genomic_DNA"/>
</dbReference>
<dbReference type="PANTHER" id="PTHR43762">
    <property type="entry name" value="L-GULONOLACTONE OXIDASE"/>
    <property type="match status" value="1"/>
</dbReference>
<dbReference type="PIRSF" id="PIRSF000136">
    <property type="entry name" value="LGO_GLO"/>
    <property type="match status" value="1"/>
</dbReference>
<accession>A0ABU0PBZ2</accession>
<dbReference type="NCBIfam" id="TIGR01679">
    <property type="entry name" value="bact_FAD_ox"/>
    <property type="match status" value="1"/>
</dbReference>
<name>A0ABU0PBZ2_9MICO</name>
<feature type="domain" description="FAD-binding PCMH-type" evidence="2">
    <location>
        <begin position="1"/>
        <end position="164"/>
    </location>
</feature>
<dbReference type="GO" id="GO:0016491">
    <property type="term" value="F:oxidoreductase activity"/>
    <property type="evidence" value="ECO:0007669"/>
    <property type="project" value="UniProtKB-KW"/>
</dbReference>
<dbReference type="InterPro" id="IPR016169">
    <property type="entry name" value="FAD-bd_PCMH_sub2"/>
</dbReference>
<proteinExistence type="predicted"/>
<evidence type="ECO:0000256" key="1">
    <source>
        <dbReference type="ARBA" id="ARBA00023002"/>
    </source>
</evidence>
<gene>
    <name evidence="3" type="ORF">QFZ46_003026</name>
</gene>
<dbReference type="Gene3D" id="3.30.70.2520">
    <property type="match status" value="1"/>
</dbReference>
<keyword evidence="1 3" id="KW-0560">Oxidoreductase</keyword>
<dbReference type="EC" id="1.1.2.-" evidence="3"/>
<dbReference type="Pfam" id="PF04030">
    <property type="entry name" value="ALO"/>
    <property type="match status" value="1"/>
</dbReference>
<sequence length="416" mass="46083">MERPRTPEGVQRSVHAAIAHNLQIKAVGAGHSFTGIAVAPGVLLELDDMQGLVSVDIDRARVTLLAGTRLHRIPRLLAPYGLAMENLGDIDRQSIAGAISSGTHGTGVRFGGLATQVVGATLIAADGEFLRVSDTENADLLPAIALGLGALGILVDVTLQCVPAYVMHAIDEPVPLDEVLETLGERVAASDHFEFYWFPHTDVALTKRQARLPESTPRRPLPAAGKWIDETLLSNGVYRMVCAAGQIVPAVTPPFSRLAVKLTGDREYTDLSHRVLTQSRNVRFREMEYALPSEKVIPAFQAIRNLIAERGWRIEFPVEVRFAAADDRWLSTAHGRESGYIAVHRYWRADPTAYFEAVERICLEHGGRPHWGKIHTLNAEQLRESYPRFGDFVALRDRLDPERRFANRYLDRVLGE</sequence>
<dbReference type="InterPro" id="IPR016171">
    <property type="entry name" value="Vanillyl_alc_oxidase_C-sub2"/>
</dbReference>
<dbReference type="Gene3D" id="3.30.43.10">
    <property type="entry name" value="Uridine Diphospho-n-acetylenolpyruvylglucosamine Reductase, domain 2"/>
    <property type="match status" value="1"/>
</dbReference>
<protein>
    <submittedName>
        <fullName evidence="3">FAD-linked oxidoreductase</fullName>
        <ecNumber evidence="3">1.1.2.-</ecNumber>
    </submittedName>
</protein>
<dbReference type="InterPro" id="IPR010031">
    <property type="entry name" value="FAD_lactone_oxidase-like"/>
</dbReference>
<evidence type="ECO:0000259" key="2">
    <source>
        <dbReference type="PROSITE" id="PS51387"/>
    </source>
</evidence>
<dbReference type="PANTHER" id="PTHR43762:SF1">
    <property type="entry name" value="D-ARABINONO-1,4-LACTONE OXIDASE"/>
    <property type="match status" value="1"/>
</dbReference>
<dbReference type="SUPFAM" id="SSF56176">
    <property type="entry name" value="FAD-binding/transporter-associated domain-like"/>
    <property type="match status" value="1"/>
</dbReference>
<dbReference type="InterPro" id="IPR006094">
    <property type="entry name" value="Oxid_FAD_bind_N"/>
</dbReference>
<organism evidence="3 4">
    <name type="scientific">Microbacterium murale</name>
    <dbReference type="NCBI Taxonomy" id="1081040"/>
    <lineage>
        <taxon>Bacteria</taxon>
        <taxon>Bacillati</taxon>
        <taxon>Actinomycetota</taxon>
        <taxon>Actinomycetes</taxon>
        <taxon>Micrococcales</taxon>
        <taxon>Microbacteriaceae</taxon>
        <taxon>Microbacterium</taxon>
    </lineage>
</organism>
<dbReference type="PROSITE" id="PS51387">
    <property type="entry name" value="FAD_PCMH"/>
    <property type="match status" value="1"/>
</dbReference>
<dbReference type="Proteomes" id="UP001239085">
    <property type="component" value="Unassembled WGS sequence"/>
</dbReference>
<dbReference type="InterPro" id="IPR007173">
    <property type="entry name" value="ALO_C"/>
</dbReference>
<dbReference type="InterPro" id="IPR016166">
    <property type="entry name" value="FAD-bd_PCMH"/>
</dbReference>
<dbReference type="Pfam" id="PF01565">
    <property type="entry name" value="FAD_binding_4"/>
    <property type="match status" value="1"/>
</dbReference>
<evidence type="ECO:0000313" key="4">
    <source>
        <dbReference type="Proteomes" id="UP001239085"/>
    </source>
</evidence>
<dbReference type="Gene3D" id="3.30.465.10">
    <property type="match status" value="1"/>
</dbReference>
<comment type="caution">
    <text evidence="3">The sequence shown here is derived from an EMBL/GenBank/DDBJ whole genome shotgun (WGS) entry which is preliminary data.</text>
</comment>
<evidence type="ECO:0000313" key="3">
    <source>
        <dbReference type="EMBL" id="MDQ0644866.1"/>
    </source>
</evidence>
<reference evidence="3 4" key="1">
    <citation type="submission" date="2023-07" db="EMBL/GenBank/DDBJ databases">
        <title>Comparative genomics of wheat-associated soil bacteria to identify genetic determinants of phenazine resistance.</title>
        <authorList>
            <person name="Mouncey N."/>
        </authorList>
    </citation>
    <scope>NUCLEOTIDE SEQUENCE [LARGE SCALE GENOMIC DNA]</scope>
    <source>
        <strain evidence="3 4">W2I7</strain>
    </source>
</reference>
<dbReference type="Gene3D" id="1.10.45.10">
    <property type="entry name" value="Vanillyl-alcohol Oxidase, Chain A, domain 4"/>
    <property type="match status" value="1"/>
</dbReference>
<keyword evidence="4" id="KW-1185">Reference proteome</keyword>
<dbReference type="InterPro" id="IPR016167">
    <property type="entry name" value="FAD-bd_PCMH_sub1"/>
</dbReference>
<dbReference type="InterPro" id="IPR036318">
    <property type="entry name" value="FAD-bd_PCMH-like_sf"/>
</dbReference>